<evidence type="ECO:0000256" key="10">
    <source>
        <dbReference type="ARBA" id="ARBA00023038"/>
    </source>
</evidence>
<feature type="compositionally biased region" description="Polar residues" evidence="12">
    <location>
        <begin position="387"/>
        <end position="399"/>
    </location>
</feature>
<name>A0A7R9BSV0_9CRUS</name>
<evidence type="ECO:0000256" key="8">
    <source>
        <dbReference type="ARBA" id="ARBA00022889"/>
    </source>
</evidence>
<keyword evidence="10 11" id="KW-0440">LIM domain</keyword>
<feature type="region of interest" description="Disordered" evidence="12">
    <location>
        <begin position="384"/>
        <end position="412"/>
    </location>
</feature>
<dbReference type="GO" id="GO:0001725">
    <property type="term" value="C:stress fiber"/>
    <property type="evidence" value="ECO:0007669"/>
    <property type="project" value="TreeGrafter"/>
</dbReference>
<protein>
    <recommendedName>
        <fullName evidence="13">LIM zinc-binding domain-containing protein</fullName>
    </recommendedName>
</protein>
<dbReference type="GO" id="GO:0098609">
    <property type="term" value="P:cell-cell adhesion"/>
    <property type="evidence" value="ECO:0007669"/>
    <property type="project" value="TreeGrafter"/>
</dbReference>
<gene>
    <name evidence="14" type="ORF">NMOB1V02_LOCUS7007</name>
</gene>
<sequence length="1086" mass="114720">MNGSRLPLSLVEDLSRMRLTHAAGDYASDARKVAPVVPPKPRKPAGCQVGCGREYVCVTETAATPPPPPLPPQGKPAAPPTQLLAASSKVVVANCSNGGRFGIAVSRSTASNGTPASLPPDPGSLHKAEPVRMDGYGRQQPPPPPPPTYVDLSSNYTDYSNLASCGASSTYSNYSNYADYENLNSAASVASCSSFNTDDLPPPEPPVPAMYATTCGAMSSCYEPASSGHACLLRGGHLHHGLPNGYAELRRVTPVVVPPPPPYPAAATACSVVSSACGGVYHGGLCGGRPPDPQNAYDGLGSRAGSRCSGHGSVHSGSTGYGVLQSAHYGSGAVQANGHSSLNRNAYDGLGSRAGSRCSGHGSVHSGSTGYGVLQSAHYGSGAVQANGHSSLNRVNDTGSNPSLSSTSSNNKKTEVDALTDLLVQSMKSSSDPDFFGLSIVVNDTGSNPSLSSTSSNNKKTEVDALTDLLVQSMKSSSDPDFFGLCQKCGEKVVGEGNGCTAMDNLYHIKCFTCFNCGLQLEGKPFYAVDAQPHCDECYLETLEKCSVCRKPILDRILRATGKPYHPKCFCCVVCGSGLDGIPFTVDAHNRIHCIEDFHKKFAPRCSVCRDPIMPEPGEEETVRVVALDRSFHVKCYRCEDCGLALSSEAEGRGCYPLDGHVLCKNCNAKRVRTLTEITVTASVQPIQRTGYVTFLYPEKSSFDGEEDNSFEATETSISLISGNDEDNSFEATETSISLISGNDGSSLTLRFYDERVTMIPESVRCVRSANIDGMKCERFMFHMAGSREIQIVDYEDAMKETIAAAAEREGCLGGHTAIELVSCRTCNSVLLDASAAGPRIAIETPFLAVEWRAAASSFFCHPTHGGGGDTHRDEPVAGPGRLIAFPFKLRTDGDACTETVGGDGAVCPKCKALVGLGEDLFLDAVKLSFDDDDGGGGGGETGLKSTFERLVWAIVKALPGRVEPLTCVLVPVDRDSVENSVDAGDGEVLTLKVIPGRLSVFQATRDISPRSAICVESEFSPGFRLLWHCGGLEDDDGVKLHAPVAPVVALARCGFDAILKELKALCRAQGVDWRSEGFSLITVPI</sequence>
<keyword evidence="5 11" id="KW-0479">Metal-binding</keyword>
<dbReference type="CDD" id="cd09437">
    <property type="entry name" value="LIM3_LPP"/>
    <property type="match status" value="1"/>
</dbReference>
<dbReference type="SMART" id="SM00132">
    <property type="entry name" value="LIM"/>
    <property type="match status" value="3"/>
</dbReference>
<evidence type="ECO:0000256" key="11">
    <source>
        <dbReference type="PROSITE-ProRule" id="PRU00125"/>
    </source>
</evidence>
<keyword evidence="9" id="KW-0965">Cell junction</keyword>
<keyword evidence="15" id="KW-1185">Reference proteome</keyword>
<dbReference type="PROSITE" id="PS50023">
    <property type="entry name" value="LIM_DOMAIN_2"/>
    <property type="match status" value="3"/>
</dbReference>
<dbReference type="EMBL" id="OA883629">
    <property type="protein sequence ID" value="CAD7279332.1"/>
    <property type="molecule type" value="Genomic_DNA"/>
</dbReference>
<keyword evidence="8" id="KW-0130">Cell adhesion</keyword>
<feature type="domain" description="LIM zinc-binding" evidence="13">
    <location>
        <begin position="605"/>
        <end position="674"/>
    </location>
</feature>
<evidence type="ECO:0000256" key="12">
    <source>
        <dbReference type="SAM" id="MobiDB-lite"/>
    </source>
</evidence>
<evidence type="ECO:0000256" key="4">
    <source>
        <dbReference type="ARBA" id="ARBA00022490"/>
    </source>
</evidence>
<keyword evidence="7 11" id="KW-0862">Zinc</keyword>
<evidence type="ECO:0000259" key="13">
    <source>
        <dbReference type="PROSITE" id="PS50023"/>
    </source>
</evidence>
<feature type="region of interest" description="Disordered" evidence="12">
    <location>
        <begin position="109"/>
        <end position="147"/>
    </location>
</feature>
<dbReference type="Gene3D" id="2.10.110.10">
    <property type="entry name" value="Cysteine Rich Protein"/>
    <property type="match status" value="3"/>
</dbReference>
<keyword evidence="4" id="KW-0963">Cytoplasm</keyword>
<evidence type="ECO:0000313" key="14">
    <source>
        <dbReference type="EMBL" id="CAD7279332.1"/>
    </source>
</evidence>
<dbReference type="GO" id="GO:0046872">
    <property type="term" value="F:metal ion binding"/>
    <property type="evidence" value="ECO:0007669"/>
    <property type="project" value="UniProtKB-KW"/>
</dbReference>
<evidence type="ECO:0000256" key="9">
    <source>
        <dbReference type="ARBA" id="ARBA00022949"/>
    </source>
</evidence>
<dbReference type="AlphaFoldDB" id="A0A7R9BSV0"/>
<comment type="similarity">
    <text evidence="3">Belongs to the zyxin/ajuba family.</text>
</comment>
<dbReference type="Proteomes" id="UP000678499">
    <property type="component" value="Unassembled WGS sequence"/>
</dbReference>
<comment type="subcellular location">
    <subcellularLocation>
        <location evidence="1">Cell junction</location>
    </subcellularLocation>
    <subcellularLocation>
        <location evidence="2">Cytoplasm</location>
    </subcellularLocation>
</comment>
<feature type="compositionally biased region" description="Low complexity" evidence="12">
    <location>
        <begin position="400"/>
        <end position="411"/>
    </location>
</feature>
<reference evidence="14" key="1">
    <citation type="submission" date="2020-11" db="EMBL/GenBank/DDBJ databases">
        <authorList>
            <person name="Tran Van P."/>
        </authorList>
    </citation>
    <scope>NUCLEOTIDE SEQUENCE</scope>
</reference>
<feature type="domain" description="LIM zinc-binding" evidence="13">
    <location>
        <begin position="484"/>
        <end position="543"/>
    </location>
</feature>
<feature type="domain" description="LIM zinc-binding" evidence="13">
    <location>
        <begin position="544"/>
        <end position="604"/>
    </location>
</feature>
<dbReference type="GO" id="GO:0005737">
    <property type="term" value="C:cytoplasm"/>
    <property type="evidence" value="ECO:0007669"/>
    <property type="project" value="UniProtKB-SubCell"/>
</dbReference>
<dbReference type="PANTHER" id="PTHR24207">
    <property type="entry name" value="ZYX102 PROTEIN"/>
    <property type="match status" value="1"/>
</dbReference>
<organism evidence="14">
    <name type="scientific">Notodromas monacha</name>
    <dbReference type="NCBI Taxonomy" id="399045"/>
    <lineage>
        <taxon>Eukaryota</taxon>
        <taxon>Metazoa</taxon>
        <taxon>Ecdysozoa</taxon>
        <taxon>Arthropoda</taxon>
        <taxon>Crustacea</taxon>
        <taxon>Oligostraca</taxon>
        <taxon>Ostracoda</taxon>
        <taxon>Podocopa</taxon>
        <taxon>Podocopida</taxon>
        <taxon>Cypridocopina</taxon>
        <taxon>Cypridoidea</taxon>
        <taxon>Cyprididae</taxon>
        <taxon>Notodromas</taxon>
    </lineage>
</organism>
<evidence type="ECO:0000256" key="5">
    <source>
        <dbReference type="ARBA" id="ARBA00022723"/>
    </source>
</evidence>
<evidence type="ECO:0000256" key="6">
    <source>
        <dbReference type="ARBA" id="ARBA00022737"/>
    </source>
</evidence>
<keyword evidence="6" id="KW-0677">Repeat</keyword>
<evidence type="ECO:0000256" key="1">
    <source>
        <dbReference type="ARBA" id="ARBA00004282"/>
    </source>
</evidence>
<evidence type="ECO:0000256" key="2">
    <source>
        <dbReference type="ARBA" id="ARBA00004496"/>
    </source>
</evidence>
<evidence type="ECO:0000256" key="7">
    <source>
        <dbReference type="ARBA" id="ARBA00022833"/>
    </source>
</evidence>
<dbReference type="CDD" id="cd09354">
    <property type="entry name" value="LIM2_LPP"/>
    <property type="match status" value="1"/>
</dbReference>
<dbReference type="InterPro" id="IPR001781">
    <property type="entry name" value="Znf_LIM"/>
</dbReference>
<dbReference type="OrthoDB" id="25414at2759"/>
<dbReference type="GO" id="GO:0005925">
    <property type="term" value="C:focal adhesion"/>
    <property type="evidence" value="ECO:0007669"/>
    <property type="project" value="TreeGrafter"/>
</dbReference>
<dbReference type="EMBL" id="CAJPEX010001592">
    <property type="protein sequence ID" value="CAG0919484.1"/>
    <property type="molecule type" value="Genomic_DNA"/>
</dbReference>
<dbReference type="FunFam" id="2.10.110.10:FF:000027">
    <property type="entry name" value="lipoma-preferred partner isoform X1"/>
    <property type="match status" value="1"/>
</dbReference>
<proteinExistence type="inferred from homology"/>
<dbReference type="FunFam" id="2.10.110.10:FF:000042">
    <property type="entry name" value="lipoma-preferred partner isoform X1"/>
    <property type="match status" value="1"/>
</dbReference>
<evidence type="ECO:0000256" key="3">
    <source>
        <dbReference type="ARBA" id="ARBA00009611"/>
    </source>
</evidence>
<dbReference type="PANTHER" id="PTHR24207:SF2">
    <property type="entry name" value="ZYX102 PROTEIN"/>
    <property type="match status" value="1"/>
</dbReference>
<accession>A0A7R9BSV0</accession>
<dbReference type="Pfam" id="PF00412">
    <property type="entry name" value="LIM"/>
    <property type="match status" value="3"/>
</dbReference>
<dbReference type="SUPFAM" id="SSF57716">
    <property type="entry name" value="Glucocorticoid receptor-like (DNA-binding domain)"/>
    <property type="match status" value="3"/>
</dbReference>
<evidence type="ECO:0000313" key="15">
    <source>
        <dbReference type="Proteomes" id="UP000678499"/>
    </source>
</evidence>
<dbReference type="FunFam" id="2.10.110.10:FF:000109">
    <property type="entry name" value="Lipoma preferred partner"/>
    <property type="match status" value="1"/>
</dbReference>